<dbReference type="InterPro" id="IPR013785">
    <property type="entry name" value="Aldolase_TIM"/>
</dbReference>
<keyword evidence="2" id="KW-1185">Reference proteome</keyword>
<dbReference type="EMBL" id="JASZ02000010">
    <property type="protein sequence ID" value="OWK98454.1"/>
    <property type="molecule type" value="Genomic_DNA"/>
</dbReference>
<accession>A0A246B9V8</accession>
<proteinExistence type="predicted"/>
<dbReference type="AlphaFoldDB" id="A0A246B9V8"/>
<dbReference type="SUPFAM" id="SSF51395">
    <property type="entry name" value="FMN-linked oxidoreductases"/>
    <property type="match status" value="1"/>
</dbReference>
<reference evidence="1 2" key="1">
    <citation type="submission" date="2014-01" db="EMBL/GenBank/DDBJ databases">
        <authorList>
            <consortium name="Genome Consortium for Active Teaching"/>
            <person name="Sontag T.C."/>
            <person name="Newman J.D."/>
        </authorList>
    </citation>
    <scope>NUCLEOTIDE SEQUENCE [LARGE SCALE GENOMIC DNA]</scope>
    <source>
        <strain evidence="1 2">DSM 19056</strain>
    </source>
</reference>
<dbReference type="Gene3D" id="3.20.20.70">
    <property type="entry name" value="Aldolase class I"/>
    <property type="match status" value="1"/>
</dbReference>
<organism evidence="1 2">
    <name type="scientific">Kaistella haifensis DSM 19056</name>
    <dbReference type="NCBI Taxonomy" id="1450526"/>
    <lineage>
        <taxon>Bacteria</taxon>
        <taxon>Pseudomonadati</taxon>
        <taxon>Bacteroidota</taxon>
        <taxon>Flavobacteriia</taxon>
        <taxon>Flavobacteriales</taxon>
        <taxon>Weeksellaceae</taxon>
        <taxon>Chryseobacterium group</taxon>
        <taxon>Kaistella</taxon>
    </lineage>
</organism>
<name>A0A246B9V8_9FLAO</name>
<comment type="caution">
    <text evidence="1">The sequence shown here is derived from an EMBL/GenBank/DDBJ whole genome shotgun (WGS) entry which is preliminary data.</text>
</comment>
<protein>
    <recommendedName>
        <fullName evidence="3">Dihydroorotate dehydrogenase (Quinone)</fullName>
    </recommendedName>
</protein>
<reference evidence="1 2" key="2">
    <citation type="submission" date="2017-05" db="EMBL/GenBank/DDBJ databases">
        <title>Genome of Chryseobacterium haifense.</title>
        <authorList>
            <person name="Newman J.D."/>
        </authorList>
    </citation>
    <scope>NUCLEOTIDE SEQUENCE [LARGE SCALE GENOMIC DNA]</scope>
    <source>
        <strain evidence="1 2">DSM 19056</strain>
    </source>
</reference>
<evidence type="ECO:0008006" key="3">
    <source>
        <dbReference type="Google" id="ProtNLM"/>
    </source>
</evidence>
<sequence>MYKSLIRPILFKFDPEEVHHFTFSVLKNFGFIAKLILPKPIEDKRLEREVFGLKFPATARLYRVAFPFKTG</sequence>
<evidence type="ECO:0000313" key="2">
    <source>
        <dbReference type="Proteomes" id="UP000197587"/>
    </source>
</evidence>
<dbReference type="Proteomes" id="UP000197587">
    <property type="component" value="Unassembled WGS sequence"/>
</dbReference>
<evidence type="ECO:0000313" key="1">
    <source>
        <dbReference type="EMBL" id="OWK98454.1"/>
    </source>
</evidence>
<gene>
    <name evidence="1" type="ORF">AP75_06350</name>
</gene>